<dbReference type="Gene3D" id="3.40.50.720">
    <property type="entry name" value="NAD(P)-binding Rossmann-like Domain"/>
    <property type="match status" value="1"/>
</dbReference>
<dbReference type="InterPro" id="IPR023940">
    <property type="entry name" value="DHDPR_bac"/>
</dbReference>
<dbReference type="GO" id="GO:0008839">
    <property type="term" value="F:4-hydroxy-tetrahydrodipicolinate reductase"/>
    <property type="evidence" value="ECO:0007669"/>
    <property type="project" value="UniProtKB-EC"/>
</dbReference>
<comment type="function">
    <text evidence="13">Catalyzes the conversion of 4-hydroxy-tetrahydrodipicolinate (HTPA) to tetrahydrodipicolinate.</text>
</comment>
<evidence type="ECO:0000256" key="12">
    <source>
        <dbReference type="ARBA" id="ARBA00049396"/>
    </source>
</evidence>
<dbReference type="Gene3D" id="3.30.360.10">
    <property type="entry name" value="Dihydrodipicolinate Reductase, domain 2"/>
    <property type="match status" value="1"/>
</dbReference>
<comment type="catalytic activity">
    <reaction evidence="11 13">
        <text>(S)-2,3,4,5-tetrahydrodipicolinate + NADP(+) + H2O = (2S,4S)-4-hydroxy-2,3,4,5-tetrahydrodipicolinate + NADPH + H(+)</text>
        <dbReference type="Rhea" id="RHEA:35331"/>
        <dbReference type="ChEBI" id="CHEBI:15377"/>
        <dbReference type="ChEBI" id="CHEBI:15378"/>
        <dbReference type="ChEBI" id="CHEBI:16845"/>
        <dbReference type="ChEBI" id="CHEBI:57783"/>
        <dbReference type="ChEBI" id="CHEBI:58349"/>
        <dbReference type="ChEBI" id="CHEBI:67139"/>
        <dbReference type="EC" id="1.17.1.8"/>
    </reaction>
</comment>
<evidence type="ECO:0000256" key="5">
    <source>
        <dbReference type="ARBA" id="ARBA00022915"/>
    </source>
</evidence>
<evidence type="ECO:0000256" key="3">
    <source>
        <dbReference type="ARBA" id="ARBA00022605"/>
    </source>
</evidence>
<keyword evidence="6 13" id="KW-0560">Oxidoreductase</keyword>
<reference evidence="16 17" key="1">
    <citation type="submission" date="2024-06" db="EMBL/GenBank/DDBJ databases">
        <title>The Natural Products Discovery Center: Release of the First 8490 Sequenced Strains for Exploring Actinobacteria Biosynthetic Diversity.</title>
        <authorList>
            <person name="Kalkreuter E."/>
            <person name="Kautsar S.A."/>
            <person name="Yang D."/>
            <person name="Bader C.D."/>
            <person name="Teijaro C.N."/>
            <person name="Fluegel L."/>
            <person name="Davis C.M."/>
            <person name="Simpson J.R."/>
            <person name="Lauterbach L."/>
            <person name="Steele A.D."/>
            <person name="Gui C."/>
            <person name="Meng S."/>
            <person name="Li G."/>
            <person name="Viehrig K."/>
            <person name="Ye F."/>
            <person name="Su P."/>
            <person name="Kiefer A.F."/>
            <person name="Nichols A."/>
            <person name="Cepeda A.J."/>
            <person name="Yan W."/>
            <person name="Fan B."/>
            <person name="Jiang Y."/>
            <person name="Adhikari A."/>
            <person name="Zheng C.-J."/>
            <person name="Schuster L."/>
            <person name="Cowan T.M."/>
            <person name="Smanski M.J."/>
            <person name="Chevrette M.G."/>
            <person name="De Carvalho L.P.S."/>
            <person name="Shen B."/>
        </authorList>
    </citation>
    <scope>NUCLEOTIDE SEQUENCE [LARGE SCALE GENOMIC DNA]</scope>
    <source>
        <strain evidence="16 17">NPDC048946</strain>
    </source>
</reference>
<comment type="caution">
    <text evidence="16">The sequence shown here is derived from an EMBL/GenBank/DDBJ whole genome shotgun (WGS) entry which is preliminary data.</text>
</comment>
<feature type="domain" description="Dihydrodipicolinate reductase N-terminal" evidence="14">
    <location>
        <begin position="5"/>
        <end position="108"/>
    </location>
</feature>
<evidence type="ECO:0000256" key="9">
    <source>
        <dbReference type="ARBA" id="ARBA00037922"/>
    </source>
</evidence>
<keyword evidence="5 13" id="KW-0220">Diaminopimelate biosynthesis</keyword>
<comment type="catalytic activity">
    <reaction evidence="12 13">
        <text>(S)-2,3,4,5-tetrahydrodipicolinate + NAD(+) + H2O = (2S,4S)-4-hydroxy-2,3,4,5-tetrahydrodipicolinate + NADH + H(+)</text>
        <dbReference type="Rhea" id="RHEA:35323"/>
        <dbReference type="ChEBI" id="CHEBI:15377"/>
        <dbReference type="ChEBI" id="CHEBI:15378"/>
        <dbReference type="ChEBI" id="CHEBI:16845"/>
        <dbReference type="ChEBI" id="CHEBI:57540"/>
        <dbReference type="ChEBI" id="CHEBI:57945"/>
        <dbReference type="ChEBI" id="CHEBI:67139"/>
        <dbReference type="EC" id="1.17.1.8"/>
    </reaction>
</comment>
<keyword evidence="8 13" id="KW-0457">Lysine biosynthesis</keyword>
<comment type="caution">
    <text evidence="13">Lacks conserved residue(s) required for the propagation of feature annotation.</text>
</comment>
<protein>
    <recommendedName>
        <fullName evidence="10 13">4-hydroxy-tetrahydrodipicolinate reductase</fullName>
        <shortName evidence="13">HTPA reductase</shortName>
        <ecNumber evidence="10 13">1.17.1.8</ecNumber>
    </recommendedName>
</protein>
<proteinExistence type="inferred from homology"/>
<dbReference type="HAMAP" id="MF_00102">
    <property type="entry name" value="DapB"/>
    <property type="match status" value="1"/>
</dbReference>
<keyword evidence="17" id="KW-1185">Reference proteome</keyword>
<evidence type="ECO:0000256" key="10">
    <source>
        <dbReference type="ARBA" id="ARBA00038983"/>
    </source>
</evidence>
<keyword evidence="2 13" id="KW-0963">Cytoplasm</keyword>
<evidence type="ECO:0000256" key="4">
    <source>
        <dbReference type="ARBA" id="ARBA00022857"/>
    </source>
</evidence>
<comment type="similarity">
    <text evidence="1 13">Belongs to the DapB family.</text>
</comment>
<dbReference type="Pfam" id="PF05173">
    <property type="entry name" value="DapB_C"/>
    <property type="match status" value="1"/>
</dbReference>
<feature type="binding site" evidence="13">
    <location>
        <begin position="78"/>
        <end position="80"/>
    </location>
    <ligand>
        <name>NAD(+)</name>
        <dbReference type="ChEBI" id="CHEBI:57540"/>
    </ligand>
</feature>
<keyword evidence="3 13" id="KW-0028">Amino-acid biosynthesis</keyword>
<dbReference type="SUPFAM" id="SSF55347">
    <property type="entry name" value="Glyceraldehyde-3-phosphate dehydrogenase-like, C-terminal domain"/>
    <property type="match status" value="1"/>
</dbReference>
<feature type="binding site" evidence="13">
    <location>
        <begin position="10"/>
        <end position="15"/>
    </location>
    <ligand>
        <name>NAD(+)</name>
        <dbReference type="ChEBI" id="CHEBI:57540"/>
    </ligand>
</feature>
<sequence>MTALRVAVTGAKGRMGAEACRAVEAAEGLELVARVDQDDALETLTEAGTEVVVDFTHPGVVMGNLEFCVRNGIHAVVGTSGFTPDRLDTIRGWLADAPSVGVLIAPNFGIGAVLMMQFAAKAARYYESVEIVELHHPNKVDAPSGTARRTAEMIAEARSAADLPAVPDATTDDPDGARGARVDGIPVHAVRLRGLVAHQEVLLGDAGEMLTIRHDSFDRTSFMPGVVLGVRRVGGAPGLTLGLEHFLDLDPRT</sequence>
<evidence type="ECO:0000256" key="13">
    <source>
        <dbReference type="HAMAP-Rule" id="MF_00102"/>
    </source>
</evidence>
<dbReference type="PANTHER" id="PTHR20836:SF0">
    <property type="entry name" value="4-HYDROXY-TETRAHYDRODIPICOLINATE REDUCTASE 1, CHLOROPLASTIC-RELATED"/>
    <property type="match status" value="1"/>
</dbReference>
<dbReference type="SUPFAM" id="SSF51735">
    <property type="entry name" value="NAD(P)-binding Rossmann-fold domains"/>
    <property type="match status" value="1"/>
</dbReference>
<feature type="domain" description="Dihydrodipicolinate reductase C-terminal" evidence="15">
    <location>
        <begin position="111"/>
        <end position="247"/>
    </location>
</feature>
<evidence type="ECO:0000256" key="1">
    <source>
        <dbReference type="ARBA" id="ARBA00006642"/>
    </source>
</evidence>
<evidence type="ECO:0000256" key="2">
    <source>
        <dbReference type="ARBA" id="ARBA00022490"/>
    </source>
</evidence>
<keyword evidence="7 13" id="KW-0520">NAD</keyword>
<evidence type="ECO:0000256" key="6">
    <source>
        <dbReference type="ARBA" id="ARBA00023002"/>
    </source>
</evidence>
<evidence type="ECO:0000256" key="11">
    <source>
        <dbReference type="ARBA" id="ARBA00049080"/>
    </source>
</evidence>
<dbReference type="EMBL" id="JBEZFP010000033">
    <property type="protein sequence ID" value="MEU8134906.1"/>
    <property type="molecule type" value="Genomic_DNA"/>
</dbReference>
<dbReference type="RefSeq" id="WP_358353965.1">
    <property type="nucleotide sequence ID" value="NZ_JBEZFP010000033.1"/>
</dbReference>
<dbReference type="NCBIfam" id="TIGR00036">
    <property type="entry name" value="dapB"/>
    <property type="match status" value="1"/>
</dbReference>
<comment type="pathway">
    <text evidence="9 13">Amino-acid biosynthesis; L-lysine biosynthesis via DAP pathway; (S)-tetrahydrodipicolinate from L-aspartate: step 4/4.</text>
</comment>
<feature type="binding site" evidence="13">
    <location>
        <begin position="145"/>
        <end position="146"/>
    </location>
    <ligand>
        <name>(S)-2,3,4,5-tetrahydrodipicolinate</name>
        <dbReference type="ChEBI" id="CHEBI:16845"/>
    </ligand>
</feature>
<feature type="binding site" evidence="13">
    <location>
        <position position="136"/>
    </location>
    <ligand>
        <name>(S)-2,3,4,5-tetrahydrodipicolinate</name>
        <dbReference type="ChEBI" id="CHEBI:16845"/>
    </ligand>
</feature>
<accession>A0ABV3DGM2</accession>
<dbReference type="InterPro" id="IPR036291">
    <property type="entry name" value="NAD(P)-bd_dom_sf"/>
</dbReference>
<dbReference type="InterPro" id="IPR000846">
    <property type="entry name" value="DapB_N"/>
</dbReference>
<evidence type="ECO:0000259" key="15">
    <source>
        <dbReference type="Pfam" id="PF05173"/>
    </source>
</evidence>
<organism evidence="16 17">
    <name type="scientific">Streptodolium elevatio</name>
    <dbReference type="NCBI Taxonomy" id="3157996"/>
    <lineage>
        <taxon>Bacteria</taxon>
        <taxon>Bacillati</taxon>
        <taxon>Actinomycetota</taxon>
        <taxon>Actinomycetes</taxon>
        <taxon>Kitasatosporales</taxon>
        <taxon>Streptomycetaceae</taxon>
        <taxon>Streptodolium</taxon>
    </lineage>
</organism>
<dbReference type="PROSITE" id="PS01298">
    <property type="entry name" value="DAPB"/>
    <property type="match status" value="1"/>
</dbReference>
<dbReference type="CDD" id="cd02274">
    <property type="entry name" value="DHDPR_N"/>
    <property type="match status" value="1"/>
</dbReference>
<evidence type="ECO:0000313" key="17">
    <source>
        <dbReference type="Proteomes" id="UP001551482"/>
    </source>
</evidence>
<gene>
    <name evidence="13 16" type="primary">dapB</name>
    <name evidence="16" type="ORF">AB0C36_15475</name>
</gene>
<keyword evidence="4 13" id="KW-0521">NADP</keyword>
<evidence type="ECO:0000313" key="16">
    <source>
        <dbReference type="EMBL" id="MEU8134906.1"/>
    </source>
</evidence>
<dbReference type="Proteomes" id="UP001551482">
    <property type="component" value="Unassembled WGS sequence"/>
</dbReference>
<comment type="subcellular location">
    <subcellularLocation>
        <location evidence="13">Cytoplasm</location>
    </subcellularLocation>
</comment>
<dbReference type="EC" id="1.17.1.8" evidence="10 13"/>
<dbReference type="PIRSF" id="PIRSF000161">
    <property type="entry name" value="DHPR"/>
    <property type="match status" value="1"/>
</dbReference>
<comment type="subunit">
    <text evidence="13">Homotetramer.</text>
</comment>
<dbReference type="Pfam" id="PF01113">
    <property type="entry name" value="DapB_N"/>
    <property type="match status" value="1"/>
</dbReference>
<feature type="binding site" evidence="13">
    <location>
        <position position="34"/>
    </location>
    <ligand>
        <name>NADP(+)</name>
        <dbReference type="ChEBI" id="CHEBI:58349"/>
    </ligand>
</feature>
<evidence type="ECO:0000259" key="14">
    <source>
        <dbReference type="Pfam" id="PF01113"/>
    </source>
</evidence>
<name>A0ABV3DGM2_9ACTN</name>
<evidence type="ECO:0000256" key="7">
    <source>
        <dbReference type="ARBA" id="ARBA00023027"/>
    </source>
</evidence>
<feature type="binding site" evidence="13">
    <location>
        <begin position="105"/>
        <end position="108"/>
    </location>
    <ligand>
        <name>NAD(+)</name>
        <dbReference type="ChEBI" id="CHEBI:57540"/>
    </ligand>
</feature>
<feature type="active site" description="Proton donor" evidence="13">
    <location>
        <position position="139"/>
    </location>
</feature>
<feature type="active site" description="Proton donor/acceptor" evidence="13">
    <location>
        <position position="135"/>
    </location>
</feature>
<comment type="caution">
    <text evidence="13">Was originally thought to be a dihydrodipicolinate reductase (DHDPR), catalyzing the conversion of dihydrodipicolinate to tetrahydrodipicolinate. However, it was shown in E.coli that the substrate of the enzymatic reaction is not dihydrodipicolinate (DHDP) but in fact (2S,4S)-4-hydroxy-2,3,4,5-tetrahydrodipicolinic acid (HTPA), the product released by the DapA-catalyzed reaction.</text>
</comment>
<dbReference type="InterPro" id="IPR022663">
    <property type="entry name" value="DapB_C"/>
</dbReference>
<dbReference type="InterPro" id="IPR022664">
    <property type="entry name" value="DapB_N_CS"/>
</dbReference>
<dbReference type="PANTHER" id="PTHR20836">
    <property type="entry name" value="DIHYDRODIPICOLINATE REDUCTASE"/>
    <property type="match status" value="1"/>
</dbReference>
<evidence type="ECO:0000256" key="8">
    <source>
        <dbReference type="ARBA" id="ARBA00023154"/>
    </source>
</evidence>